<protein>
    <submittedName>
        <fullName evidence="2">Uncharacterized protein</fullName>
    </submittedName>
</protein>
<comment type="caution">
    <text evidence="2">The sequence shown here is derived from an EMBL/GenBank/DDBJ whole genome shotgun (WGS) entry which is preliminary data.</text>
</comment>
<feature type="non-terminal residue" evidence="2">
    <location>
        <position position="152"/>
    </location>
</feature>
<dbReference type="Gene3D" id="1.20.5.170">
    <property type="match status" value="1"/>
</dbReference>
<evidence type="ECO:0000313" key="2">
    <source>
        <dbReference type="EMBL" id="KAB1251222.1"/>
    </source>
</evidence>
<organism evidence="2 3">
    <name type="scientific">Camelus dromedarius</name>
    <name type="common">Dromedary</name>
    <name type="synonym">Arabian camel</name>
    <dbReference type="NCBI Taxonomy" id="9838"/>
    <lineage>
        <taxon>Eukaryota</taxon>
        <taxon>Metazoa</taxon>
        <taxon>Chordata</taxon>
        <taxon>Craniata</taxon>
        <taxon>Vertebrata</taxon>
        <taxon>Euteleostomi</taxon>
        <taxon>Mammalia</taxon>
        <taxon>Eutheria</taxon>
        <taxon>Laurasiatheria</taxon>
        <taxon>Artiodactyla</taxon>
        <taxon>Tylopoda</taxon>
        <taxon>Camelidae</taxon>
        <taxon>Camelus</taxon>
    </lineage>
</organism>
<name>A0A5N4BX60_CAMDR</name>
<feature type="compositionally biased region" description="Basic and acidic residues" evidence="1">
    <location>
        <begin position="54"/>
        <end position="86"/>
    </location>
</feature>
<evidence type="ECO:0000256" key="1">
    <source>
        <dbReference type="SAM" id="MobiDB-lite"/>
    </source>
</evidence>
<sequence length="152" mass="17461">MKSVDRELWTLKGRWTMNGCELVESSSCWHKGRQMAEEDDDGTSHSARRPKTARSQELEREISELRSENSDLRRVNSDLRRENSSELRREVAHLKQRLDAICRRRRAEEYMRQEPTQEDIPAATLPLRASGPGGAPVRNGTAFPAQEAEETQ</sequence>
<evidence type="ECO:0000313" key="3">
    <source>
        <dbReference type="Proteomes" id="UP000299084"/>
    </source>
</evidence>
<dbReference type="EMBL" id="JWIN03000271">
    <property type="protein sequence ID" value="KAB1251222.1"/>
    <property type="molecule type" value="Genomic_DNA"/>
</dbReference>
<gene>
    <name evidence="2" type="ORF">Cadr_000031167</name>
</gene>
<proteinExistence type="predicted"/>
<keyword evidence="3" id="KW-1185">Reference proteome</keyword>
<dbReference type="AlphaFoldDB" id="A0A5N4BX60"/>
<reference evidence="2 3" key="1">
    <citation type="journal article" date="2019" name="Mol. Ecol. Resour.">
        <title>Improving Illumina assemblies with Hi-C and long reads: an example with the North African dromedary.</title>
        <authorList>
            <person name="Elbers J.P."/>
            <person name="Rogers M.F."/>
            <person name="Perelman P.L."/>
            <person name="Proskuryakova A.A."/>
            <person name="Serdyukova N.A."/>
            <person name="Johnson W.E."/>
            <person name="Horin P."/>
            <person name="Corander J."/>
            <person name="Murphy D."/>
            <person name="Burger P.A."/>
        </authorList>
    </citation>
    <scope>NUCLEOTIDE SEQUENCE [LARGE SCALE GENOMIC DNA]</scope>
    <source>
        <strain evidence="2">Drom800</strain>
        <tissue evidence="2">Blood</tissue>
    </source>
</reference>
<feature type="region of interest" description="Disordered" evidence="1">
    <location>
        <begin position="33"/>
        <end position="86"/>
    </location>
</feature>
<accession>A0A5N4BX60</accession>
<dbReference type="Proteomes" id="UP000299084">
    <property type="component" value="Unassembled WGS sequence"/>
</dbReference>
<feature type="region of interest" description="Disordered" evidence="1">
    <location>
        <begin position="109"/>
        <end position="152"/>
    </location>
</feature>